<dbReference type="InterPro" id="IPR008271">
    <property type="entry name" value="Ser/Thr_kinase_AS"/>
</dbReference>
<dbReference type="InterPro" id="IPR000719">
    <property type="entry name" value="Prot_kinase_dom"/>
</dbReference>
<feature type="compositionally biased region" description="Polar residues" evidence="6">
    <location>
        <begin position="428"/>
        <end position="439"/>
    </location>
</feature>
<dbReference type="PROSITE" id="PS50011">
    <property type="entry name" value="PROTEIN_KINASE_DOM"/>
    <property type="match status" value="1"/>
</dbReference>
<dbReference type="PANTHER" id="PTHR24058:SF53">
    <property type="entry name" value="HOMEODOMAIN-INTERACTING PROTEIN KINASE 2"/>
    <property type="match status" value="1"/>
</dbReference>
<sequence length="668" mass="74880">MLKVISDLDADLNNMVKFHEVFQHLGQTCLVFERLDISLYDLLKQREWEPHPLHEIRPVAKQLFVALDALKGLGVLHTDIKPDNVMFVNMKDQPLKVKLIDFGLAMMASQVWPGMKTQPCGYRAPEISLGLPFSEAVDVWGVGCVLAFLYLAQNPFSLKCEYQMMKDMVTVLGLPQDNLLRAGRYSERFFIEEEGEDSPSWRLMTADEYNAVNNVKTEEKESFIRQLNSLNGLIHIHPKLGAAEMEDRMAFVSLLEGLLHLDGDERISPRQALKLPFISMSHLREDVDSRDYRTTSQEAMRVCPNEDSVHCSTSDNGYSGSMVQDSSDFVEALDSPRATSELSWCSDMTIVSHTTCSPTFNDTREEVSKGSDLQINSGDTSVWFTIGDDDTSEEVSKGSDLKSYPRDTSVWSAIRDDDTSEELYKGSDLQSNPRDTSVWLTIRDDDTSEEVSKGSDLKSNPRDTSVWSAIRDDDTSEEVSKGSDLQSNPRDTSVWSPIRDDDTSEEVSKGSDLQSNPRDTSVWSAIRDDDTSEDGSKGSDLQSNPRVTSVWLTIADDDTSEELSKGSDLHSNPRDVLVWSATRDDDTSEELSKGSDLQSNPRDTSVCLTIRDDDTSEEVSWSSDEASDVTAAAKASSGGKRKLLKRIRKRIRKFFSCLTCCFRPKLED</sequence>
<protein>
    <recommendedName>
        <fullName evidence="7">Protein kinase domain-containing protein</fullName>
    </recommendedName>
</protein>
<feature type="compositionally biased region" description="Polar residues" evidence="6">
    <location>
        <begin position="483"/>
        <end position="495"/>
    </location>
</feature>
<dbReference type="InterPro" id="IPR050494">
    <property type="entry name" value="Ser_Thr_dual-spec_kinase"/>
</dbReference>
<dbReference type="EMBL" id="CADEAL010002779">
    <property type="protein sequence ID" value="CAB1442120.1"/>
    <property type="molecule type" value="Genomic_DNA"/>
</dbReference>
<dbReference type="Proteomes" id="UP001153269">
    <property type="component" value="Unassembled WGS sequence"/>
</dbReference>
<feature type="compositionally biased region" description="Basic and acidic residues" evidence="6">
    <location>
        <begin position="582"/>
        <end position="593"/>
    </location>
</feature>
<dbReference type="GO" id="GO:0003714">
    <property type="term" value="F:transcription corepressor activity"/>
    <property type="evidence" value="ECO:0007669"/>
    <property type="project" value="TreeGrafter"/>
</dbReference>
<dbReference type="GO" id="GO:0004674">
    <property type="term" value="F:protein serine/threonine kinase activity"/>
    <property type="evidence" value="ECO:0007669"/>
    <property type="project" value="UniProtKB-KW"/>
</dbReference>
<dbReference type="GO" id="GO:0005524">
    <property type="term" value="F:ATP binding"/>
    <property type="evidence" value="ECO:0007669"/>
    <property type="project" value="UniProtKB-KW"/>
</dbReference>
<evidence type="ECO:0000313" key="9">
    <source>
        <dbReference type="Proteomes" id="UP001153269"/>
    </source>
</evidence>
<feature type="domain" description="Protein kinase" evidence="7">
    <location>
        <begin position="1"/>
        <end position="278"/>
    </location>
</feature>
<dbReference type="Pfam" id="PF00069">
    <property type="entry name" value="Pkinase"/>
    <property type="match status" value="1"/>
</dbReference>
<evidence type="ECO:0000256" key="6">
    <source>
        <dbReference type="SAM" id="MobiDB-lite"/>
    </source>
</evidence>
<dbReference type="InterPro" id="IPR011009">
    <property type="entry name" value="Kinase-like_dom_sf"/>
</dbReference>
<dbReference type="GO" id="GO:0007224">
    <property type="term" value="P:smoothened signaling pathway"/>
    <property type="evidence" value="ECO:0007669"/>
    <property type="project" value="TreeGrafter"/>
</dbReference>
<evidence type="ECO:0000256" key="3">
    <source>
        <dbReference type="ARBA" id="ARBA00022741"/>
    </source>
</evidence>
<keyword evidence="2" id="KW-0808">Transferase</keyword>
<feature type="compositionally biased region" description="Basic and acidic residues" evidence="6">
    <location>
        <begin position="442"/>
        <end position="461"/>
    </location>
</feature>
<name>A0A9N7V3W4_PLEPL</name>
<evidence type="ECO:0000256" key="1">
    <source>
        <dbReference type="ARBA" id="ARBA00022527"/>
    </source>
</evidence>
<reference evidence="8" key="1">
    <citation type="submission" date="2020-03" db="EMBL/GenBank/DDBJ databases">
        <authorList>
            <person name="Weist P."/>
        </authorList>
    </citation>
    <scope>NUCLEOTIDE SEQUENCE</scope>
</reference>
<feature type="region of interest" description="Disordered" evidence="6">
    <location>
        <begin position="424"/>
        <end position="523"/>
    </location>
</feature>
<keyword evidence="4" id="KW-0418">Kinase</keyword>
<feature type="compositionally biased region" description="Basic and acidic residues" evidence="6">
    <location>
        <begin position="470"/>
        <end position="481"/>
    </location>
</feature>
<organism evidence="8 9">
    <name type="scientific">Pleuronectes platessa</name>
    <name type="common">European plaice</name>
    <dbReference type="NCBI Taxonomy" id="8262"/>
    <lineage>
        <taxon>Eukaryota</taxon>
        <taxon>Metazoa</taxon>
        <taxon>Chordata</taxon>
        <taxon>Craniata</taxon>
        <taxon>Vertebrata</taxon>
        <taxon>Euteleostomi</taxon>
        <taxon>Actinopterygii</taxon>
        <taxon>Neopterygii</taxon>
        <taxon>Teleostei</taxon>
        <taxon>Neoteleostei</taxon>
        <taxon>Acanthomorphata</taxon>
        <taxon>Carangaria</taxon>
        <taxon>Pleuronectiformes</taxon>
        <taxon>Pleuronectoidei</taxon>
        <taxon>Pleuronectidae</taxon>
        <taxon>Pleuronectes</taxon>
    </lineage>
</organism>
<feature type="compositionally biased region" description="Basic and acidic residues" evidence="6">
    <location>
        <begin position="498"/>
        <end position="509"/>
    </location>
</feature>
<proteinExistence type="predicted"/>
<dbReference type="GO" id="GO:0005737">
    <property type="term" value="C:cytoplasm"/>
    <property type="evidence" value="ECO:0007669"/>
    <property type="project" value="TreeGrafter"/>
</dbReference>
<dbReference type="AlphaFoldDB" id="A0A9N7V3W4"/>
<evidence type="ECO:0000313" key="8">
    <source>
        <dbReference type="EMBL" id="CAB1442120.1"/>
    </source>
</evidence>
<dbReference type="GO" id="GO:0003713">
    <property type="term" value="F:transcription coactivator activity"/>
    <property type="evidence" value="ECO:0007669"/>
    <property type="project" value="TreeGrafter"/>
</dbReference>
<evidence type="ECO:0000256" key="5">
    <source>
        <dbReference type="ARBA" id="ARBA00022840"/>
    </source>
</evidence>
<dbReference type="PROSITE" id="PS00108">
    <property type="entry name" value="PROTEIN_KINASE_ST"/>
    <property type="match status" value="1"/>
</dbReference>
<keyword evidence="3" id="KW-0547">Nucleotide-binding</keyword>
<dbReference type="GO" id="GO:0042771">
    <property type="term" value="P:intrinsic apoptotic signaling pathway in response to DNA damage by p53 class mediator"/>
    <property type="evidence" value="ECO:0007669"/>
    <property type="project" value="TreeGrafter"/>
</dbReference>
<accession>A0A9N7V3W4</accession>
<dbReference type="GO" id="GO:0046332">
    <property type="term" value="F:SMAD binding"/>
    <property type="evidence" value="ECO:0007669"/>
    <property type="project" value="TreeGrafter"/>
</dbReference>
<dbReference type="GO" id="GO:0045944">
    <property type="term" value="P:positive regulation of transcription by RNA polymerase II"/>
    <property type="evidence" value="ECO:0007669"/>
    <property type="project" value="TreeGrafter"/>
</dbReference>
<keyword evidence="5" id="KW-0067">ATP-binding</keyword>
<keyword evidence="1" id="KW-0723">Serine/threonine-protein kinase</keyword>
<evidence type="ECO:0000256" key="2">
    <source>
        <dbReference type="ARBA" id="ARBA00022679"/>
    </source>
</evidence>
<dbReference type="GO" id="GO:0016605">
    <property type="term" value="C:PML body"/>
    <property type="evidence" value="ECO:0007669"/>
    <property type="project" value="TreeGrafter"/>
</dbReference>
<feature type="region of interest" description="Disordered" evidence="6">
    <location>
        <begin position="582"/>
        <end position="603"/>
    </location>
</feature>
<keyword evidence="9" id="KW-1185">Reference proteome</keyword>
<dbReference type="Gene3D" id="1.10.510.10">
    <property type="entry name" value="Transferase(Phosphotransferase) domain 1"/>
    <property type="match status" value="1"/>
</dbReference>
<gene>
    <name evidence="8" type="ORF">PLEPLA_LOCUS29822</name>
</gene>
<dbReference type="SMART" id="SM00220">
    <property type="entry name" value="S_TKc"/>
    <property type="match status" value="1"/>
</dbReference>
<dbReference type="SUPFAM" id="SSF56112">
    <property type="entry name" value="Protein kinase-like (PK-like)"/>
    <property type="match status" value="1"/>
</dbReference>
<dbReference type="GO" id="GO:0004713">
    <property type="term" value="F:protein tyrosine kinase activity"/>
    <property type="evidence" value="ECO:0007669"/>
    <property type="project" value="TreeGrafter"/>
</dbReference>
<comment type="caution">
    <text evidence="8">The sequence shown here is derived from an EMBL/GenBank/DDBJ whole genome shotgun (WGS) entry which is preliminary data.</text>
</comment>
<feature type="compositionally biased region" description="Polar residues" evidence="6">
    <location>
        <begin position="511"/>
        <end position="523"/>
    </location>
</feature>
<evidence type="ECO:0000259" key="7">
    <source>
        <dbReference type="PROSITE" id="PS50011"/>
    </source>
</evidence>
<dbReference type="PANTHER" id="PTHR24058">
    <property type="entry name" value="DUAL SPECIFICITY PROTEIN KINASE"/>
    <property type="match status" value="1"/>
</dbReference>
<evidence type="ECO:0000256" key="4">
    <source>
        <dbReference type="ARBA" id="ARBA00022777"/>
    </source>
</evidence>